<dbReference type="EMBL" id="LVWE01000038">
    <property type="protein sequence ID" value="OAD44808.1"/>
    <property type="molecule type" value="Genomic_DNA"/>
</dbReference>
<protein>
    <submittedName>
        <fullName evidence="2">Uncharacterized protein</fullName>
    </submittedName>
</protein>
<sequence>MKFQLNPLTSDIFISIYVVSTLYFRFKFEDNGNVDPILSVVLGLSFVTIIWALIKLKILNPNWFGLFDSKKARP</sequence>
<gene>
    <name evidence="2" type="ORF">LPB303_10805</name>
</gene>
<keyword evidence="1" id="KW-0812">Transmembrane</keyword>
<evidence type="ECO:0000313" key="2">
    <source>
        <dbReference type="EMBL" id="OAD44808.1"/>
    </source>
</evidence>
<feature type="transmembrane region" description="Helical" evidence="1">
    <location>
        <begin position="36"/>
        <end position="54"/>
    </location>
</feature>
<dbReference type="RefSeq" id="WP_068450048.1">
    <property type="nucleotide sequence ID" value="NZ_CANKUV010000013.1"/>
</dbReference>
<reference evidence="2 3" key="1">
    <citation type="submission" date="2016-02" db="EMBL/GenBank/DDBJ databases">
        <title>Draft genome sequence of Polaribacter atrinae KACC17473.</title>
        <authorList>
            <person name="Shin S.-K."/>
            <person name="Yi H."/>
        </authorList>
    </citation>
    <scope>NUCLEOTIDE SEQUENCE [LARGE SCALE GENOMIC DNA]</scope>
    <source>
        <strain evidence="2 3">KACC 17473</strain>
    </source>
</reference>
<evidence type="ECO:0000313" key="3">
    <source>
        <dbReference type="Proteomes" id="UP000076923"/>
    </source>
</evidence>
<keyword evidence="1" id="KW-1133">Transmembrane helix</keyword>
<dbReference type="AlphaFoldDB" id="A0A176TA80"/>
<dbReference type="OrthoDB" id="1190857at2"/>
<organism evidence="2 3">
    <name type="scientific">Polaribacter atrinae</name>
    <dbReference type="NCBI Taxonomy" id="1333662"/>
    <lineage>
        <taxon>Bacteria</taxon>
        <taxon>Pseudomonadati</taxon>
        <taxon>Bacteroidota</taxon>
        <taxon>Flavobacteriia</taxon>
        <taxon>Flavobacteriales</taxon>
        <taxon>Flavobacteriaceae</taxon>
    </lineage>
</organism>
<name>A0A176TA80_9FLAO</name>
<accession>A0A176TA80</accession>
<dbReference type="Proteomes" id="UP000076923">
    <property type="component" value="Unassembled WGS sequence"/>
</dbReference>
<comment type="caution">
    <text evidence="2">The sequence shown here is derived from an EMBL/GenBank/DDBJ whole genome shotgun (WGS) entry which is preliminary data.</text>
</comment>
<keyword evidence="1" id="KW-0472">Membrane</keyword>
<dbReference type="STRING" id="1333662.LPB303_10805"/>
<feature type="transmembrane region" description="Helical" evidence="1">
    <location>
        <begin position="7"/>
        <end position="24"/>
    </location>
</feature>
<keyword evidence="3" id="KW-1185">Reference proteome</keyword>
<proteinExistence type="predicted"/>
<evidence type="ECO:0000256" key="1">
    <source>
        <dbReference type="SAM" id="Phobius"/>
    </source>
</evidence>